<protein>
    <recommendedName>
        <fullName evidence="4">Phosphoglycerate mutase family protein</fullName>
    </recommendedName>
</protein>
<dbReference type="OrthoDB" id="427150at2759"/>
<sequence>MCETHDDGTAQRLGKRHHERRRPFCIGRATLQVKQTSKQAIHHVQRLFILHSGLPARKALEKHQLRGCSASEVKQGPSLGRSQTTSFTPSARRWSQPRVRKELSDSLYDRPETELSNLLSSDCGQAMPVFARPKLQHSRSDAVSSQTLSRREEGCSADADDSHLTCGCGFTCGTPSAMDRHQKRCSLDVRSAPASPAAVDKTAFDVQLRKRFGSERSAPVVDEAACSRNVDLLSPPVEAEGKTRSSLRFLLVRHGESANRGSTSKCPDPALSTKGQRQAEALADRLTGEMQKVAAAGDLQIWCSPMLRCLQTIKPTMDVLDLPKSKCICHGFAAAFGHSFL</sequence>
<feature type="region of interest" description="Disordered" evidence="1">
    <location>
        <begin position="1"/>
        <end position="21"/>
    </location>
</feature>
<organism evidence="2 3">
    <name type="scientific">Symbiodinium necroappetens</name>
    <dbReference type="NCBI Taxonomy" id="1628268"/>
    <lineage>
        <taxon>Eukaryota</taxon>
        <taxon>Sar</taxon>
        <taxon>Alveolata</taxon>
        <taxon>Dinophyceae</taxon>
        <taxon>Suessiales</taxon>
        <taxon>Symbiodiniaceae</taxon>
        <taxon>Symbiodinium</taxon>
    </lineage>
</organism>
<dbReference type="InterPro" id="IPR013078">
    <property type="entry name" value="His_Pase_superF_clade-1"/>
</dbReference>
<evidence type="ECO:0000313" key="2">
    <source>
        <dbReference type="EMBL" id="CAE7556427.1"/>
    </source>
</evidence>
<dbReference type="SUPFAM" id="SSF53254">
    <property type="entry name" value="Phosphoglycerate mutase-like"/>
    <property type="match status" value="1"/>
</dbReference>
<dbReference type="Proteomes" id="UP000601435">
    <property type="component" value="Unassembled WGS sequence"/>
</dbReference>
<gene>
    <name evidence="2" type="ORF">SNEC2469_LOCUS16050</name>
</gene>
<dbReference type="CDD" id="cd07067">
    <property type="entry name" value="HP_PGM_like"/>
    <property type="match status" value="1"/>
</dbReference>
<dbReference type="SMART" id="SM00855">
    <property type="entry name" value="PGAM"/>
    <property type="match status" value="1"/>
</dbReference>
<dbReference type="Gene3D" id="3.40.50.1240">
    <property type="entry name" value="Phosphoglycerate mutase-like"/>
    <property type="match status" value="1"/>
</dbReference>
<dbReference type="EMBL" id="CAJNJA010026208">
    <property type="protein sequence ID" value="CAE7556427.1"/>
    <property type="molecule type" value="Genomic_DNA"/>
</dbReference>
<dbReference type="Pfam" id="PF00300">
    <property type="entry name" value="His_Phos_1"/>
    <property type="match status" value="1"/>
</dbReference>
<feature type="region of interest" description="Disordered" evidence="1">
    <location>
        <begin position="68"/>
        <end position="98"/>
    </location>
</feature>
<proteinExistence type="predicted"/>
<dbReference type="AlphaFoldDB" id="A0A812U611"/>
<reference evidence="2" key="1">
    <citation type="submission" date="2021-02" db="EMBL/GenBank/DDBJ databases">
        <authorList>
            <person name="Dougan E. K."/>
            <person name="Rhodes N."/>
            <person name="Thang M."/>
            <person name="Chan C."/>
        </authorList>
    </citation>
    <scope>NUCLEOTIDE SEQUENCE</scope>
</reference>
<evidence type="ECO:0000256" key="1">
    <source>
        <dbReference type="SAM" id="MobiDB-lite"/>
    </source>
</evidence>
<dbReference type="InterPro" id="IPR029033">
    <property type="entry name" value="His_PPase_superfam"/>
</dbReference>
<comment type="caution">
    <text evidence="2">The sequence shown here is derived from an EMBL/GenBank/DDBJ whole genome shotgun (WGS) entry which is preliminary data.</text>
</comment>
<evidence type="ECO:0000313" key="3">
    <source>
        <dbReference type="Proteomes" id="UP000601435"/>
    </source>
</evidence>
<keyword evidence="3" id="KW-1185">Reference proteome</keyword>
<name>A0A812U611_9DINO</name>
<feature type="compositionally biased region" description="Polar residues" evidence="1">
    <location>
        <begin position="80"/>
        <end position="89"/>
    </location>
</feature>
<accession>A0A812U611</accession>
<evidence type="ECO:0008006" key="4">
    <source>
        <dbReference type="Google" id="ProtNLM"/>
    </source>
</evidence>